<name>A0A7X4H7J2_9BURK</name>
<protein>
    <submittedName>
        <fullName evidence="1">Uncharacterized protein</fullName>
    </submittedName>
</protein>
<accession>A0A7X4H7J2</accession>
<evidence type="ECO:0000313" key="2">
    <source>
        <dbReference type="Proteomes" id="UP000469734"/>
    </source>
</evidence>
<sequence length="68" mass="7657">MKIFTFVRDWALSDRCGILVVIDGTRIFDFASRVPAMEDLSLTRQKERRDAALSFCTGGRRPGCRSCG</sequence>
<dbReference type="EMBL" id="WWCR01000059">
    <property type="protein sequence ID" value="MYM76009.1"/>
    <property type="molecule type" value="Genomic_DNA"/>
</dbReference>
<dbReference type="RefSeq" id="WP_161052523.1">
    <property type="nucleotide sequence ID" value="NZ_WWCR01000059.1"/>
</dbReference>
<comment type="caution">
    <text evidence="1">The sequence shown here is derived from an EMBL/GenBank/DDBJ whole genome shotgun (WGS) entry which is preliminary data.</text>
</comment>
<dbReference type="AlphaFoldDB" id="A0A7X4H7J2"/>
<dbReference type="Proteomes" id="UP000469734">
    <property type="component" value="Unassembled WGS sequence"/>
</dbReference>
<gene>
    <name evidence="1" type="ORF">GTP56_27985</name>
</gene>
<proteinExistence type="predicted"/>
<organism evidence="1 2">
    <name type="scientific">Duganella margarita</name>
    <dbReference type="NCBI Taxonomy" id="2692170"/>
    <lineage>
        <taxon>Bacteria</taxon>
        <taxon>Pseudomonadati</taxon>
        <taxon>Pseudomonadota</taxon>
        <taxon>Betaproteobacteria</taxon>
        <taxon>Burkholderiales</taxon>
        <taxon>Oxalobacteraceae</taxon>
        <taxon>Telluria group</taxon>
        <taxon>Duganella</taxon>
    </lineage>
</organism>
<reference evidence="1 2" key="1">
    <citation type="submission" date="2019-12" db="EMBL/GenBank/DDBJ databases">
        <title>Novel species isolated from a subtropical stream in China.</title>
        <authorList>
            <person name="Lu H."/>
        </authorList>
    </citation>
    <scope>NUCLEOTIDE SEQUENCE [LARGE SCALE GENOMIC DNA]</scope>
    <source>
        <strain evidence="1 2">FT134W</strain>
    </source>
</reference>
<evidence type="ECO:0000313" key="1">
    <source>
        <dbReference type="EMBL" id="MYM76009.1"/>
    </source>
</evidence>